<reference evidence="7" key="1">
    <citation type="journal article" date="2008" name="J. Bacteriol.">
        <title>Genome sequence of the fish pathogen Renibacterium salmoninarum suggests reductive evolution away from an environmental Arthrobacter ancestor.</title>
        <authorList>
            <person name="Wiens G.D."/>
            <person name="Rockey D.D."/>
            <person name="Wu Z."/>
            <person name="Chang J."/>
            <person name="Levy R."/>
            <person name="Crane S."/>
            <person name="Chen D.S."/>
            <person name="Capri G.R."/>
            <person name="Burnett J.R."/>
            <person name="Sudheesh P.S."/>
            <person name="Schipma M.J."/>
            <person name="Burd H."/>
            <person name="Bhattacharyya A."/>
            <person name="Rhodes L.D."/>
            <person name="Kaul R."/>
            <person name="Strom M.S."/>
        </authorList>
    </citation>
    <scope>NUCLEOTIDE SEQUENCE [LARGE SCALE GENOMIC DNA]</scope>
    <source>
        <strain evidence="7">ATCC 33209 / DSM 20767 / JCM 11484 / NBRC 15589 / NCIMB 2235</strain>
    </source>
</reference>
<dbReference type="InterPro" id="IPR050109">
    <property type="entry name" value="HTH-type_TetR-like_transc_reg"/>
</dbReference>
<keyword evidence="1" id="KW-0678">Repressor</keyword>
<evidence type="ECO:0000256" key="2">
    <source>
        <dbReference type="ARBA" id="ARBA00023015"/>
    </source>
</evidence>
<keyword evidence="3" id="KW-0238">DNA-binding</keyword>
<dbReference type="GO" id="GO:0045892">
    <property type="term" value="P:negative regulation of DNA-templated transcription"/>
    <property type="evidence" value="ECO:0007669"/>
    <property type="project" value="InterPro"/>
</dbReference>
<dbReference type="AlphaFoldDB" id="A9WQG3"/>
<dbReference type="PANTHER" id="PTHR30055">
    <property type="entry name" value="HTH-TYPE TRANSCRIPTIONAL REGULATOR RUTR"/>
    <property type="match status" value="1"/>
</dbReference>
<keyword evidence="2" id="KW-0805">Transcription regulation</keyword>
<dbReference type="SUPFAM" id="SSF48498">
    <property type="entry name" value="Tetracyclin repressor-like, C-terminal domain"/>
    <property type="match status" value="1"/>
</dbReference>
<organism evidence="6 7">
    <name type="scientific">Renibacterium salmoninarum (strain ATCC 33209 / DSM 20767 / JCM 11484 / NBRC 15589 / NCIMB 2235)</name>
    <dbReference type="NCBI Taxonomy" id="288705"/>
    <lineage>
        <taxon>Bacteria</taxon>
        <taxon>Bacillati</taxon>
        <taxon>Actinomycetota</taxon>
        <taxon>Actinomycetes</taxon>
        <taxon>Micrococcales</taxon>
        <taxon>Micrococcaceae</taxon>
        <taxon>Renibacterium</taxon>
    </lineage>
</organism>
<dbReference type="GO" id="GO:0046677">
    <property type="term" value="P:response to antibiotic"/>
    <property type="evidence" value="ECO:0007669"/>
    <property type="project" value="InterPro"/>
</dbReference>
<dbReference type="HOGENOM" id="CLU_069543_3_0_11"/>
<dbReference type="Proteomes" id="UP000002007">
    <property type="component" value="Chromosome"/>
</dbReference>
<dbReference type="GO" id="GO:0003700">
    <property type="term" value="F:DNA-binding transcription factor activity"/>
    <property type="evidence" value="ECO:0007669"/>
    <property type="project" value="TreeGrafter"/>
</dbReference>
<evidence type="ECO:0000256" key="4">
    <source>
        <dbReference type="ARBA" id="ARBA00023163"/>
    </source>
</evidence>
<accession>A9WQG3</accession>
<dbReference type="InterPro" id="IPR036271">
    <property type="entry name" value="Tet_transcr_reg_TetR-rel_C_sf"/>
</dbReference>
<dbReference type="InterPro" id="IPR009057">
    <property type="entry name" value="Homeodomain-like_sf"/>
</dbReference>
<evidence type="ECO:0000256" key="1">
    <source>
        <dbReference type="ARBA" id="ARBA00022491"/>
    </source>
</evidence>
<dbReference type="InterPro" id="IPR004111">
    <property type="entry name" value="Repressor_TetR_C"/>
</dbReference>
<dbReference type="GO" id="GO:0000976">
    <property type="term" value="F:transcription cis-regulatory region binding"/>
    <property type="evidence" value="ECO:0007669"/>
    <property type="project" value="TreeGrafter"/>
</dbReference>
<dbReference type="PANTHER" id="PTHR30055:SF151">
    <property type="entry name" value="TRANSCRIPTIONAL REGULATORY PROTEIN"/>
    <property type="match status" value="1"/>
</dbReference>
<dbReference type="SUPFAM" id="SSF46689">
    <property type="entry name" value="Homeodomain-like"/>
    <property type="match status" value="1"/>
</dbReference>
<dbReference type="RefSeq" id="WP_012244308.1">
    <property type="nucleotide sequence ID" value="NC_010168.1"/>
</dbReference>
<dbReference type="eggNOG" id="COG1309">
    <property type="taxonomic scope" value="Bacteria"/>
</dbReference>
<keyword evidence="4" id="KW-0804">Transcription</keyword>
<feature type="domain" description="Tetracycline repressor TetR C-terminal" evidence="5">
    <location>
        <begin position="76"/>
        <end position="200"/>
    </location>
</feature>
<proteinExistence type="predicted"/>
<dbReference type="InterPro" id="IPR003012">
    <property type="entry name" value="Tet_transcr_reg_TetR"/>
</dbReference>
<dbReference type="KEGG" id="rsa:RSal33209_0870"/>
<evidence type="ECO:0000313" key="6">
    <source>
        <dbReference type="EMBL" id="ABY22613.1"/>
    </source>
</evidence>
<dbReference type="Pfam" id="PF02909">
    <property type="entry name" value="TetR_C_1"/>
    <property type="match status" value="1"/>
</dbReference>
<evidence type="ECO:0000313" key="7">
    <source>
        <dbReference type="Proteomes" id="UP000002007"/>
    </source>
</evidence>
<evidence type="ECO:0000256" key="3">
    <source>
        <dbReference type="ARBA" id="ARBA00023125"/>
    </source>
</evidence>
<protein>
    <submittedName>
        <fullName evidence="6">Transcriptional regulator, TetR family</fullName>
    </submittedName>
</protein>
<name>A9WQG3_RENSM</name>
<dbReference type="PRINTS" id="PR00400">
    <property type="entry name" value="TETREPRESSOR"/>
</dbReference>
<evidence type="ECO:0000259" key="5">
    <source>
        <dbReference type="Pfam" id="PF02909"/>
    </source>
</evidence>
<dbReference type="Gene3D" id="1.10.357.10">
    <property type="entry name" value="Tetracycline Repressor, domain 2"/>
    <property type="match status" value="1"/>
</dbReference>
<dbReference type="EMBL" id="CP000910">
    <property type="protein sequence ID" value="ABY22613.1"/>
    <property type="molecule type" value="Genomic_DNA"/>
</dbReference>
<keyword evidence="7" id="KW-1185">Reference proteome</keyword>
<gene>
    <name evidence="6" type="ordered locus">RSal33209_0870</name>
</gene>
<dbReference type="STRING" id="288705.RSal33209_0870"/>
<sequence length="203" mass="21446">MARPLSPKLSPAIIAKAALDAVDHDGEFTIQGIAKKLKVSASSLYNHIGSKADVVELMRGRVMSRMDLSTVNSSSADWAGTLHAIALEYRNAYALNPRLLPLVTAYSVRDETTIAMYNLMAEALQSAGFASQRQLEIITVIDNFVLGSALDAGAPADVWAPGDLAGAALQSALDAGFGDPDRAMKSFSFGLGLILAGLKHESL</sequence>